<proteinExistence type="predicted"/>
<gene>
    <name evidence="2" type="ORF">QFW80_10480</name>
</gene>
<protein>
    <submittedName>
        <fullName evidence="2">Uncharacterized protein</fullName>
    </submittedName>
</protein>
<feature type="transmembrane region" description="Helical" evidence="1">
    <location>
        <begin position="23"/>
        <end position="43"/>
    </location>
</feature>
<evidence type="ECO:0000313" key="3">
    <source>
        <dbReference type="Proteomes" id="UP001156831"/>
    </source>
</evidence>
<keyword evidence="1" id="KW-0812">Transmembrane</keyword>
<dbReference type="RefSeq" id="WP_280601841.1">
    <property type="nucleotide sequence ID" value="NZ_JARXRN010000025.1"/>
</dbReference>
<organism evidence="2 3">
    <name type="scientific">Luteimonas rhizosphaericola</name>
    <dbReference type="NCBI Taxonomy" id="3042024"/>
    <lineage>
        <taxon>Bacteria</taxon>
        <taxon>Pseudomonadati</taxon>
        <taxon>Pseudomonadota</taxon>
        <taxon>Gammaproteobacteria</taxon>
        <taxon>Lysobacterales</taxon>
        <taxon>Lysobacteraceae</taxon>
        <taxon>Luteimonas</taxon>
    </lineage>
</organism>
<name>A0ABT6JJY3_9GAMM</name>
<accession>A0ABT6JJY3</accession>
<keyword evidence="1" id="KW-1133">Transmembrane helix</keyword>
<dbReference type="Proteomes" id="UP001156831">
    <property type="component" value="Unassembled WGS sequence"/>
</dbReference>
<sequence>MTPAPQHDGDDAALRRRRAVRTAVIVGAIAVAIYVAFIASGVIGR</sequence>
<keyword evidence="3" id="KW-1185">Reference proteome</keyword>
<evidence type="ECO:0000256" key="1">
    <source>
        <dbReference type="SAM" id="Phobius"/>
    </source>
</evidence>
<reference evidence="2 3" key="1">
    <citation type="submission" date="2023-04" db="EMBL/GenBank/DDBJ databases">
        <title>Luteimonas sp. M1R5S18.</title>
        <authorList>
            <person name="Sun J.-Q."/>
        </authorList>
    </citation>
    <scope>NUCLEOTIDE SEQUENCE [LARGE SCALE GENOMIC DNA]</scope>
    <source>
        <strain evidence="2 3">M1R5S18</strain>
    </source>
</reference>
<comment type="caution">
    <text evidence="2">The sequence shown here is derived from an EMBL/GenBank/DDBJ whole genome shotgun (WGS) entry which is preliminary data.</text>
</comment>
<keyword evidence="1" id="KW-0472">Membrane</keyword>
<evidence type="ECO:0000313" key="2">
    <source>
        <dbReference type="EMBL" id="MDH5830939.1"/>
    </source>
</evidence>
<dbReference type="EMBL" id="JARXRN010000025">
    <property type="protein sequence ID" value="MDH5830939.1"/>
    <property type="molecule type" value="Genomic_DNA"/>
</dbReference>